<reference evidence="1" key="2">
    <citation type="journal article" date="2015" name="Fish Shellfish Immunol.">
        <title>Early steps in the European eel (Anguilla anguilla)-Vibrio vulnificus interaction in the gills: Role of the RtxA13 toxin.</title>
        <authorList>
            <person name="Callol A."/>
            <person name="Pajuelo D."/>
            <person name="Ebbesson L."/>
            <person name="Teles M."/>
            <person name="MacKenzie S."/>
            <person name="Amaro C."/>
        </authorList>
    </citation>
    <scope>NUCLEOTIDE SEQUENCE</scope>
</reference>
<dbReference type="AlphaFoldDB" id="A0A0E9VLM8"/>
<accession>A0A0E9VLM8</accession>
<sequence length="46" mass="5532">MDHLRLFLTQEKHTMKHNDILYKFFTMAPHTTDYLLFITLSTAFVT</sequence>
<organism evidence="1">
    <name type="scientific">Anguilla anguilla</name>
    <name type="common">European freshwater eel</name>
    <name type="synonym">Muraena anguilla</name>
    <dbReference type="NCBI Taxonomy" id="7936"/>
    <lineage>
        <taxon>Eukaryota</taxon>
        <taxon>Metazoa</taxon>
        <taxon>Chordata</taxon>
        <taxon>Craniata</taxon>
        <taxon>Vertebrata</taxon>
        <taxon>Euteleostomi</taxon>
        <taxon>Actinopterygii</taxon>
        <taxon>Neopterygii</taxon>
        <taxon>Teleostei</taxon>
        <taxon>Anguilliformes</taxon>
        <taxon>Anguillidae</taxon>
        <taxon>Anguilla</taxon>
    </lineage>
</organism>
<name>A0A0E9VLM8_ANGAN</name>
<proteinExistence type="predicted"/>
<reference evidence="1" key="1">
    <citation type="submission" date="2014-11" db="EMBL/GenBank/DDBJ databases">
        <authorList>
            <person name="Amaro Gonzalez C."/>
        </authorList>
    </citation>
    <scope>NUCLEOTIDE SEQUENCE</scope>
</reference>
<evidence type="ECO:0000313" key="1">
    <source>
        <dbReference type="EMBL" id="JAH78295.1"/>
    </source>
</evidence>
<dbReference type="EMBL" id="GBXM01030282">
    <property type="protein sequence ID" value="JAH78295.1"/>
    <property type="molecule type" value="Transcribed_RNA"/>
</dbReference>
<protein>
    <submittedName>
        <fullName evidence="1">Uncharacterized protein</fullName>
    </submittedName>
</protein>